<evidence type="ECO:0000256" key="2">
    <source>
        <dbReference type="SAM" id="SignalP"/>
    </source>
</evidence>
<dbReference type="InterPro" id="IPR041700">
    <property type="entry name" value="OMP_b-brl_3"/>
</dbReference>
<evidence type="ECO:0000256" key="1">
    <source>
        <dbReference type="SAM" id="MobiDB-lite"/>
    </source>
</evidence>
<dbReference type="Pfam" id="PF13715">
    <property type="entry name" value="CarbopepD_reg_2"/>
    <property type="match status" value="1"/>
</dbReference>
<feature type="chain" id="PRO_5045510144" evidence="2">
    <location>
        <begin position="20"/>
        <end position="941"/>
    </location>
</feature>
<dbReference type="SUPFAM" id="SSF49464">
    <property type="entry name" value="Carboxypeptidase regulatory domain-like"/>
    <property type="match status" value="1"/>
</dbReference>
<dbReference type="EMBL" id="BAABGY010000007">
    <property type="protein sequence ID" value="GAA4328798.1"/>
    <property type="molecule type" value="Genomic_DNA"/>
</dbReference>
<name>A0ABP8GRN9_9BACT</name>
<protein>
    <submittedName>
        <fullName evidence="4">TonB-dependent receptor</fullName>
    </submittedName>
</protein>
<dbReference type="SUPFAM" id="SSF56935">
    <property type="entry name" value="Porins"/>
    <property type="match status" value="1"/>
</dbReference>
<dbReference type="Proteomes" id="UP001501725">
    <property type="component" value="Unassembled WGS sequence"/>
</dbReference>
<comment type="caution">
    <text evidence="4">The sequence shown here is derived from an EMBL/GenBank/DDBJ whole genome shotgun (WGS) entry which is preliminary data.</text>
</comment>
<evidence type="ECO:0000313" key="4">
    <source>
        <dbReference type="EMBL" id="GAA4328798.1"/>
    </source>
</evidence>
<dbReference type="Gene3D" id="2.60.40.1120">
    <property type="entry name" value="Carboxypeptidase-like, regulatory domain"/>
    <property type="match status" value="1"/>
</dbReference>
<keyword evidence="4" id="KW-0675">Receptor</keyword>
<feature type="region of interest" description="Disordered" evidence="1">
    <location>
        <begin position="395"/>
        <end position="446"/>
    </location>
</feature>
<organism evidence="4 5">
    <name type="scientific">Flaviaesturariibacter amylovorans</name>
    <dbReference type="NCBI Taxonomy" id="1084520"/>
    <lineage>
        <taxon>Bacteria</taxon>
        <taxon>Pseudomonadati</taxon>
        <taxon>Bacteroidota</taxon>
        <taxon>Chitinophagia</taxon>
        <taxon>Chitinophagales</taxon>
        <taxon>Chitinophagaceae</taxon>
        <taxon>Flaviaestuariibacter</taxon>
    </lineage>
</organism>
<gene>
    <name evidence="4" type="ORF">GCM10023184_18870</name>
</gene>
<reference evidence="5" key="1">
    <citation type="journal article" date="2019" name="Int. J. Syst. Evol. Microbiol.">
        <title>The Global Catalogue of Microorganisms (GCM) 10K type strain sequencing project: providing services to taxonomists for standard genome sequencing and annotation.</title>
        <authorList>
            <consortium name="The Broad Institute Genomics Platform"/>
            <consortium name="The Broad Institute Genome Sequencing Center for Infectious Disease"/>
            <person name="Wu L."/>
            <person name="Ma J."/>
        </authorList>
    </citation>
    <scope>NUCLEOTIDE SEQUENCE [LARGE SCALE GENOMIC DNA]</scope>
    <source>
        <strain evidence="5">JCM 17919</strain>
    </source>
</reference>
<accession>A0ABP8GRN9</accession>
<dbReference type="RefSeq" id="WP_345255336.1">
    <property type="nucleotide sequence ID" value="NZ_BAABGY010000007.1"/>
</dbReference>
<dbReference type="Pfam" id="PF14905">
    <property type="entry name" value="OMP_b-brl_3"/>
    <property type="match status" value="1"/>
</dbReference>
<feature type="compositionally biased region" description="Basic and acidic residues" evidence="1">
    <location>
        <begin position="367"/>
        <end position="382"/>
    </location>
</feature>
<sequence length="941" mass="104954">MRFLLSLLMMIGCAVSALAQNGKLSGRVLDGDTRATLELATVSVHGPDSALVTYQLTDKQGAFALGNLPLRRRLQVSVSYVGFSRRDTVVVLANDKPVTLAFLLTPNRTDTNAVVVTSTVPVRMNGDTLEINPAAFKLKPGAVVEELLNAVPGITIWSDGTITVNGQKVQNLFVDGKPFLGSTDPRVVTQNFPKTAIERIQLYQEYDRSRMGQQGQQGVPEDSVLSMNIKLKEDSKKGYFGKAGAGYGSSDRFEADLSLQAYNKKSSLGIGGGINNINKQIGSIQDMFRNNTFRNQNPNLYHAGRFGASGINRNHAAGALYTHNFDEIANSRQNNRMTVNYMTSGTNSYTTDLHLQARTTLNNPQQVREEGVQEGRGSRHDLGIGYTRTNSYNDNFHVSGSAGSGTDEGQSTRFSEVRDPSGVSQNTNRIRTQHRRRNESASLGLNYSRNDYEEPLQNFSFQANARHTKGSSERLVSSVFQSLTDPGRNTSHDRRYSTANSATTLNATLDYSGFKRLLFGRFNLFGINLSFSQYLNLSRIADESLVSDYDTTAKQYRANISISNRNERHYFEYVPSLSLSKGFSKWNGTSTRYGQVQVRLQEEWKSDKMGSSVAKRNLGRSFNFFRYEGSASFGYHRRERYQYNLSVNYSRNFDYPSIEQLYPVVDDINAYEVRVGNPNLRNRVNHRTNAHLSFQTQNPRSLYTVNGSVSGGIGHTVNQVTDSVINDPSGKRITYYTNAGEGRQMNVNYNLNVARRLAKSQLQLQLNGQFTNSNNPNYIDGAYNSSTNRNASLQGSLQFSLRSVLILNVGQQYQRFTTRQTAAGLNAFSNATGSTRVGLTVNAPEHFSFGSTIDRVGNSSLDRPTVLWNAFATCRFLKQQGELRFSAMDLLKKYQNISNSANAYGTSTRITNGLQQYFLLTLSYYPRRFGKTEIKAQEGNR</sequence>
<keyword evidence="2" id="KW-0732">Signal</keyword>
<feature type="region of interest" description="Disordered" evidence="1">
    <location>
        <begin position="364"/>
        <end position="383"/>
    </location>
</feature>
<evidence type="ECO:0000313" key="5">
    <source>
        <dbReference type="Proteomes" id="UP001501725"/>
    </source>
</evidence>
<evidence type="ECO:0000259" key="3">
    <source>
        <dbReference type="Pfam" id="PF14905"/>
    </source>
</evidence>
<dbReference type="InterPro" id="IPR008969">
    <property type="entry name" value="CarboxyPept-like_regulatory"/>
</dbReference>
<feature type="signal peptide" evidence="2">
    <location>
        <begin position="1"/>
        <end position="19"/>
    </location>
</feature>
<keyword evidence="5" id="KW-1185">Reference proteome</keyword>
<feature type="domain" description="Outer membrane protein beta-barrel" evidence="3">
    <location>
        <begin position="623"/>
        <end position="806"/>
    </location>
</feature>
<proteinExistence type="predicted"/>